<organism evidence="2 3">
    <name type="scientific">Aspergillus kawachii</name>
    <name type="common">White koji mold</name>
    <name type="synonym">Aspergillus awamori var. kawachi</name>
    <dbReference type="NCBI Taxonomy" id="1069201"/>
    <lineage>
        <taxon>Eukaryota</taxon>
        <taxon>Fungi</taxon>
        <taxon>Dikarya</taxon>
        <taxon>Ascomycota</taxon>
        <taxon>Pezizomycotina</taxon>
        <taxon>Eurotiomycetes</taxon>
        <taxon>Eurotiomycetidae</taxon>
        <taxon>Eurotiales</taxon>
        <taxon>Aspergillaceae</taxon>
        <taxon>Aspergillus</taxon>
        <taxon>Aspergillus subgen. Circumdati</taxon>
    </lineage>
</organism>
<evidence type="ECO:0000313" key="3">
    <source>
        <dbReference type="Proteomes" id="UP000075230"/>
    </source>
</evidence>
<dbReference type="EMBL" id="BCWF01000035">
    <property type="protein sequence ID" value="GAT30673.1"/>
    <property type="molecule type" value="Genomic_DNA"/>
</dbReference>
<reference evidence="3" key="2">
    <citation type="submission" date="2016-02" db="EMBL/GenBank/DDBJ databases">
        <title>Genome sequencing of Aspergillus luchuensis NBRC 4314.</title>
        <authorList>
            <person name="Yamada O."/>
        </authorList>
    </citation>
    <scope>NUCLEOTIDE SEQUENCE [LARGE SCALE GENOMIC DNA]</scope>
    <source>
        <strain evidence="3">RIB 2604</strain>
    </source>
</reference>
<dbReference type="AlphaFoldDB" id="A0A146G165"/>
<gene>
    <name evidence="2" type="ORF">RIB2604_03600120</name>
</gene>
<dbReference type="Proteomes" id="UP000075230">
    <property type="component" value="Unassembled WGS sequence"/>
</dbReference>
<comment type="caution">
    <text evidence="2">The sequence shown here is derived from an EMBL/GenBank/DDBJ whole genome shotgun (WGS) entry which is preliminary data.</text>
</comment>
<dbReference type="VEuPathDB" id="FungiDB:ASPFODRAFT_637728"/>
<evidence type="ECO:0000313" key="2">
    <source>
        <dbReference type="EMBL" id="GAT30673.1"/>
    </source>
</evidence>
<sequence length="160" mass="17292">MKQPEPSWAGAWTRLATPDSPGTAMPTGCDLSDLMGAGPRPTRVVSNWDSEAFSDRLVLLNFPFFPVCSIFSHHTAWASLSPSPSTPSPIFSPFKTTTQPQFGPPADCLGLSPSGNNLTYLTNNDRLLDHYGISLALPCTDRLHSQAQAPHLDLVELSVD</sequence>
<name>A0A146G165_ASPKA</name>
<reference evidence="2 3" key="1">
    <citation type="journal article" date="2016" name="DNA Res.">
        <title>Genome sequence of Aspergillus luchuensis NBRC 4314.</title>
        <authorList>
            <person name="Yamada O."/>
            <person name="Machida M."/>
            <person name="Hosoyama A."/>
            <person name="Goto M."/>
            <person name="Takahashi T."/>
            <person name="Futagami T."/>
            <person name="Yamagata Y."/>
            <person name="Takeuchi M."/>
            <person name="Kobayashi T."/>
            <person name="Koike H."/>
            <person name="Abe K."/>
            <person name="Asai K."/>
            <person name="Arita M."/>
            <person name="Fujita N."/>
            <person name="Fukuda K."/>
            <person name="Higa K."/>
            <person name="Horikawa H."/>
            <person name="Ishikawa T."/>
            <person name="Jinno K."/>
            <person name="Kato Y."/>
            <person name="Kirimura K."/>
            <person name="Mizutani O."/>
            <person name="Nakasone K."/>
            <person name="Sano M."/>
            <person name="Shiraishi Y."/>
            <person name="Tsukahara M."/>
            <person name="Gomi K."/>
        </authorList>
    </citation>
    <scope>NUCLEOTIDE SEQUENCE [LARGE SCALE GENOMIC DNA]</scope>
    <source>
        <strain evidence="2 3">RIB 2604</strain>
    </source>
</reference>
<protein>
    <submittedName>
        <fullName evidence="2">Similar to An02g14160</fullName>
    </submittedName>
</protein>
<proteinExistence type="predicted"/>
<evidence type="ECO:0000256" key="1">
    <source>
        <dbReference type="SAM" id="MobiDB-lite"/>
    </source>
</evidence>
<feature type="region of interest" description="Disordered" evidence="1">
    <location>
        <begin position="1"/>
        <end position="24"/>
    </location>
</feature>
<accession>A0A146G165</accession>